<dbReference type="EC" id="2.7.1.144" evidence="7"/>
<dbReference type="GO" id="GO:0005829">
    <property type="term" value="C:cytosol"/>
    <property type="evidence" value="ECO:0007669"/>
    <property type="project" value="TreeGrafter"/>
</dbReference>
<name>A0A2T4SWE7_STAGA</name>
<dbReference type="Pfam" id="PF00294">
    <property type="entry name" value="PfkB"/>
    <property type="match status" value="1"/>
</dbReference>
<evidence type="ECO:0000256" key="4">
    <source>
        <dbReference type="ARBA" id="ARBA00022777"/>
    </source>
</evidence>
<protein>
    <recommendedName>
        <fullName evidence="7">Tagatose-6-phosphate kinase</fullName>
        <ecNumber evidence="7">2.7.1.144</ecNumber>
    </recommendedName>
</protein>
<accession>A0A2T4SWE7</accession>
<evidence type="ECO:0000313" key="10">
    <source>
        <dbReference type="EMBL" id="RIL42808.1"/>
    </source>
</evidence>
<keyword evidence="4 8" id="KW-0418">Kinase</keyword>
<dbReference type="FunFam" id="3.40.1190.20:FF:000001">
    <property type="entry name" value="Phosphofructokinase"/>
    <property type="match status" value="1"/>
</dbReference>
<evidence type="ECO:0000256" key="3">
    <source>
        <dbReference type="ARBA" id="ARBA00022741"/>
    </source>
</evidence>
<dbReference type="GO" id="GO:0044281">
    <property type="term" value="P:small molecule metabolic process"/>
    <property type="evidence" value="ECO:0007669"/>
    <property type="project" value="UniProtKB-ARBA"/>
</dbReference>
<comment type="similarity">
    <text evidence="1">Belongs to the carbohydrate kinase pfkB family.</text>
</comment>
<feature type="domain" description="Carbohydrate kinase PfkB" evidence="9">
    <location>
        <begin position="8"/>
        <end position="282"/>
    </location>
</feature>
<comment type="similarity">
    <text evidence="7">Belongs to the carbohydrate kinase PfkB family. LacC subfamily.</text>
</comment>
<proteinExistence type="inferred from homology"/>
<dbReference type="GO" id="GO:0009024">
    <property type="term" value="F:tagatose-6-phosphate kinase activity"/>
    <property type="evidence" value="ECO:0007669"/>
    <property type="project" value="UniProtKB-EC"/>
</dbReference>
<comment type="catalytic activity">
    <reaction evidence="6 8">
        <text>beta-D-fructose 1-phosphate + ATP = beta-D-fructose 1,6-bisphosphate + ADP + H(+)</text>
        <dbReference type="Rhea" id="RHEA:14213"/>
        <dbReference type="ChEBI" id="CHEBI:15378"/>
        <dbReference type="ChEBI" id="CHEBI:30616"/>
        <dbReference type="ChEBI" id="CHEBI:32966"/>
        <dbReference type="ChEBI" id="CHEBI:138881"/>
        <dbReference type="ChEBI" id="CHEBI:456216"/>
        <dbReference type="EC" id="2.7.1.56"/>
    </reaction>
</comment>
<dbReference type="InterPro" id="IPR029056">
    <property type="entry name" value="Ribokinase-like"/>
</dbReference>
<keyword evidence="5 7" id="KW-0067">ATP-binding</keyword>
<dbReference type="SUPFAM" id="SSF53613">
    <property type="entry name" value="Ribokinase-like"/>
    <property type="match status" value="1"/>
</dbReference>
<dbReference type="CDD" id="cd01164">
    <property type="entry name" value="FruK_PfkB_like"/>
    <property type="match status" value="1"/>
</dbReference>
<dbReference type="PROSITE" id="PS00584">
    <property type="entry name" value="PFKB_KINASES_2"/>
    <property type="match status" value="1"/>
</dbReference>
<dbReference type="UniPathway" id="UPA00704">
    <property type="reaction ID" value="UER00715"/>
</dbReference>
<evidence type="ECO:0000256" key="2">
    <source>
        <dbReference type="ARBA" id="ARBA00022679"/>
    </source>
</evidence>
<dbReference type="InterPro" id="IPR011611">
    <property type="entry name" value="PfkB_dom"/>
</dbReference>
<keyword evidence="7" id="KW-0423">Lactose metabolism</keyword>
<dbReference type="InterPro" id="IPR017583">
    <property type="entry name" value="Tagatose/fructose_Pkinase"/>
</dbReference>
<comment type="pathway">
    <text evidence="7">Carbohydrate metabolism; D-tagatose 6-phosphate degradation; D-glyceraldehyde 3-phosphate and glycerone phosphate from D-tagatose 6-phosphate: step 1/2.</text>
</comment>
<dbReference type="PANTHER" id="PTHR46566:SF1">
    <property type="entry name" value="1-PHOSPHOFRUCTOKINASE"/>
    <property type="match status" value="1"/>
</dbReference>
<evidence type="ECO:0000256" key="1">
    <source>
        <dbReference type="ARBA" id="ARBA00005380"/>
    </source>
</evidence>
<dbReference type="GO" id="GO:0016052">
    <property type="term" value="P:carbohydrate catabolic process"/>
    <property type="evidence" value="ECO:0007669"/>
    <property type="project" value="UniProtKB-ARBA"/>
</dbReference>
<evidence type="ECO:0000256" key="6">
    <source>
        <dbReference type="ARBA" id="ARBA00047745"/>
    </source>
</evidence>
<dbReference type="NCBIfam" id="TIGR03828">
    <property type="entry name" value="pfkB"/>
    <property type="match status" value="1"/>
</dbReference>
<dbReference type="AlphaFoldDB" id="A0A2T4SWE7"/>
<comment type="function">
    <text evidence="8">Catalyzes the ATP-dependent phosphorylation of fructose-l-phosphate to fructose-l,6-bisphosphate.</text>
</comment>
<dbReference type="Proteomes" id="UP000283576">
    <property type="component" value="Unassembled WGS sequence"/>
</dbReference>
<dbReference type="GO" id="GO:0005988">
    <property type="term" value="P:lactose metabolic process"/>
    <property type="evidence" value="ECO:0007669"/>
    <property type="project" value="UniProtKB-KW"/>
</dbReference>
<keyword evidence="3 7" id="KW-0547">Nucleotide-binding</keyword>
<dbReference type="EMBL" id="QXRZ01000004">
    <property type="protein sequence ID" value="RIL42808.1"/>
    <property type="molecule type" value="Genomic_DNA"/>
</dbReference>
<gene>
    <name evidence="10" type="primary">pfkB</name>
    <name evidence="10" type="ORF">BUZ01_08075</name>
</gene>
<evidence type="ECO:0000313" key="11">
    <source>
        <dbReference type="Proteomes" id="UP000283576"/>
    </source>
</evidence>
<evidence type="ECO:0000256" key="7">
    <source>
        <dbReference type="PIRNR" id="PIRNR000535"/>
    </source>
</evidence>
<comment type="caution">
    <text evidence="10">The sequence shown here is derived from an EMBL/GenBank/DDBJ whole genome shotgun (WGS) entry which is preliminary data.</text>
</comment>
<dbReference type="Gene3D" id="3.40.1190.20">
    <property type="match status" value="1"/>
</dbReference>
<dbReference type="GO" id="GO:0005524">
    <property type="term" value="F:ATP binding"/>
    <property type="evidence" value="ECO:0007669"/>
    <property type="project" value="UniProtKB-UniRule"/>
</dbReference>
<reference evidence="10 11" key="1">
    <citation type="journal article" date="2016" name="Front. Microbiol.">
        <title>Comprehensive Phylogenetic Analysis of Bovine Non-aureus Staphylococci Species Based on Whole-Genome Sequencing.</title>
        <authorList>
            <person name="Naushad S."/>
            <person name="Barkema H.W."/>
            <person name="Luby C."/>
            <person name="Condas L.A."/>
            <person name="Nobrega D.B."/>
            <person name="Carson D.A."/>
            <person name="De Buck J."/>
        </authorList>
    </citation>
    <scope>NUCLEOTIDE SEQUENCE [LARGE SCALE GENOMIC DNA]</scope>
    <source>
        <strain evidence="10 11">SNUC 1388</strain>
    </source>
</reference>
<organism evidence="10 11">
    <name type="scientific">Staphylococcus gallinarum</name>
    <dbReference type="NCBI Taxonomy" id="1293"/>
    <lineage>
        <taxon>Bacteria</taxon>
        <taxon>Bacillati</taxon>
        <taxon>Bacillota</taxon>
        <taxon>Bacilli</taxon>
        <taxon>Bacillales</taxon>
        <taxon>Staphylococcaceae</taxon>
        <taxon>Staphylococcus</taxon>
    </lineage>
</organism>
<dbReference type="RefSeq" id="WP_107589965.1">
    <property type="nucleotide sequence ID" value="NZ_JAIEXT010000005.1"/>
</dbReference>
<dbReference type="InterPro" id="IPR022463">
    <property type="entry name" value="1-PFruKinase"/>
</dbReference>
<evidence type="ECO:0000256" key="8">
    <source>
        <dbReference type="RuleBase" id="RU369061"/>
    </source>
</evidence>
<dbReference type="PANTHER" id="PTHR46566">
    <property type="entry name" value="1-PHOSPHOFRUCTOKINASE-RELATED"/>
    <property type="match status" value="1"/>
</dbReference>
<dbReference type="InterPro" id="IPR002173">
    <property type="entry name" value="Carboh/pur_kinase_PfkB_CS"/>
</dbReference>
<dbReference type="GO" id="GO:2001059">
    <property type="term" value="P:D-tagatose 6-phosphate catabolic process"/>
    <property type="evidence" value="ECO:0007669"/>
    <property type="project" value="UniProtKB-UniPathway"/>
</dbReference>
<dbReference type="PIRSF" id="PIRSF000535">
    <property type="entry name" value="1PFK/6PFK/LacC"/>
    <property type="match status" value="1"/>
</dbReference>
<comment type="catalytic activity">
    <reaction evidence="7">
        <text>D-tagatofuranose 6-phosphate + ATP = D-tagatofuranose 1,6-bisphosphate + ADP + H(+)</text>
        <dbReference type="Rhea" id="RHEA:12420"/>
        <dbReference type="ChEBI" id="CHEBI:15378"/>
        <dbReference type="ChEBI" id="CHEBI:30616"/>
        <dbReference type="ChEBI" id="CHEBI:58694"/>
        <dbReference type="ChEBI" id="CHEBI:58695"/>
        <dbReference type="ChEBI" id="CHEBI:456216"/>
        <dbReference type="EC" id="2.7.1.144"/>
    </reaction>
</comment>
<dbReference type="NCBIfam" id="TIGR03168">
    <property type="entry name" value="1-PFK"/>
    <property type="match status" value="1"/>
</dbReference>
<sequence>MIYTVTFNPSIDYIMFAQGFELDGLNRATETYKFAGGKGINVSRVLKTLDVSSTALGFAGGFPGQFIEDTLEQADIATRFVKVDEDTRINVKLKTGKETEINAPGPTITESQFSDLLQQIESTTPQDTVIVAGSIPKSVPADAYEQIAKITSETGAKLVVDAEKDLVESVLKYNPLFIKPNKDELEVMFNTKITTDQQVIKYAHEILNKGAVSVIISLGGDGAIYVDRKQSFKAIVPNGQVINTVGSGDSTVAGMVAGLENGLSVGEAFKQAVSAGTATAFSEDLATRDAISDIQSQVEIKTLDGSV</sequence>
<evidence type="ECO:0000259" key="9">
    <source>
        <dbReference type="Pfam" id="PF00294"/>
    </source>
</evidence>
<dbReference type="GO" id="GO:0008662">
    <property type="term" value="F:1-phosphofructokinase activity"/>
    <property type="evidence" value="ECO:0007669"/>
    <property type="project" value="UniProtKB-UniRule"/>
</dbReference>
<keyword evidence="2 7" id="KW-0808">Transferase</keyword>
<evidence type="ECO:0000256" key="5">
    <source>
        <dbReference type="ARBA" id="ARBA00022840"/>
    </source>
</evidence>